<feature type="compositionally biased region" description="Gly residues" evidence="1">
    <location>
        <begin position="106"/>
        <end position="122"/>
    </location>
</feature>
<feature type="compositionally biased region" description="Low complexity" evidence="1">
    <location>
        <begin position="151"/>
        <end position="164"/>
    </location>
</feature>
<proteinExistence type="predicted"/>
<feature type="region of interest" description="Disordered" evidence="1">
    <location>
        <begin position="1"/>
        <end position="34"/>
    </location>
</feature>
<evidence type="ECO:0000313" key="4">
    <source>
        <dbReference type="Proteomes" id="UP000076727"/>
    </source>
</evidence>
<evidence type="ECO:0000259" key="2">
    <source>
        <dbReference type="SMART" id="SM00456"/>
    </source>
</evidence>
<dbReference type="OrthoDB" id="2367685at2759"/>
<name>A0A165U6H8_9APHY</name>
<feature type="compositionally biased region" description="Gly residues" evidence="1">
    <location>
        <begin position="211"/>
        <end position="230"/>
    </location>
</feature>
<gene>
    <name evidence="3" type="ORF">DAEQUDRAFT_782151</name>
</gene>
<dbReference type="Gene3D" id="2.20.70.10">
    <property type="match status" value="1"/>
</dbReference>
<reference evidence="3 4" key="1">
    <citation type="journal article" date="2016" name="Mol. Biol. Evol.">
        <title>Comparative Genomics of Early-Diverging Mushroom-Forming Fungi Provides Insights into the Origins of Lignocellulose Decay Capabilities.</title>
        <authorList>
            <person name="Nagy L.G."/>
            <person name="Riley R."/>
            <person name="Tritt A."/>
            <person name="Adam C."/>
            <person name="Daum C."/>
            <person name="Floudas D."/>
            <person name="Sun H."/>
            <person name="Yadav J.S."/>
            <person name="Pangilinan J."/>
            <person name="Larsson K.H."/>
            <person name="Matsuura K."/>
            <person name="Barry K."/>
            <person name="Labutti K."/>
            <person name="Kuo R."/>
            <person name="Ohm R.A."/>
            <person name="Bhattacharya S.S."/>
            <person name="Shirouzu T."/>
            <person name="Yoshinaga Y."/>
            <person name="Martin F.M."/>
            <person name="Grigoriev I.V."/>
            <person name="Hibbett D.S."/>
        </authorList>
    </citation>
    <scope>NUCLEOTIDE SEQUENCE [LARGE SCALE GENOMIC DNA]</scope>
    <source>
        <strain evidence="3 4">L-15889</strain>
    </source>
</reference>
<feature type="region of interest" description="Disordered" evidence="1">
    <location>
        <begin position="193"/>
        <end position="230"/>
    </location>
</feature>
<dbReference type="STRING" id="1314783.A0A165U6H8"/>
<keyword evidence="4" id="KW-1185">Reference proteome</keyword>
<protein>
    <recommendedName>
        <fullName evidence="2">WW domain-containing protein</fullName>
    </recommendedName>
</protein>
<evidence type="ECO:0000256" key="1">
    <source>
        <dbReference type="SAM" id="MobiDB-lite"/>
    </source>
</evidence>
<dbReference type="AlphaFoldDB" id="A0A165U6H8"/>
<sequence>MSQPPPYSRPYSPNLPPRENPDRRPLPPGWTSQWDSNYNAWFYVNTQENPPRSSWVHPLGPPGSPAPQSYAPPLGPPPPDSRGYSPGYQGPPEPQRYDGYSPGPSPGYGGRSPGYGGPSPGYGGPPPSNYATRPGYGPPRDDRGWFGGSSAPAQQPAVVQQAPPKKSGPGLGTALAVGGAGLLGGALLGDLWEHHEEHEREEGFQDAMQDGYGGPGPDFGGDFGGGGGFF</sequence>
<feature type="compositionally biased region" description="Basic and acidic residues" evidence="1">
    <location>
        <begin position="193"/>
        <end position="203"/>
    </location>
</feature>
<accession>A0A165U6H8</accession>
<dbReference type="InterPro" id="IPR036020">
    <property type="entry name" value="WW_dom_sf"/>
</dbReference>
<organism evidence="3 4">
    <name type="scientific">Daedalea quercina L-15889</name>
    <dbReference type="NCBI Taxonomy" id="1314783"/>
    <lineage>
        <taxon>Eukaryota</taxon>
        <taxon>Fungi</taxon>
        <taxon>Dikarya</taxon>
        <taxon>Basidiomycota</taxon>
        <taxon>Agaricomycotina</taxon>
        <taxon>Agaricomycetes</taxon>
        <taxon>Polyporales</taxon>
        <taxon>Fomitopsis</taxon>
    </lineage>
</organism>
<feature type="compositionally biased region" description="Pro residues" evidence="1">
    <location>
        <begin position="1"/>
        <end position="18"/>
    </location>
</feature>
<dbReference type="EMBL" id="KV429033">
    <property type="protein sequence ID" value="KZT74466.1"/>
    <property type="molecule type" value="Genomic_DNA"/>
</dbReference>
<dbReference type="Proteomes" id="UP000076727">
    <property type="component" value="Unassembled WGS sequence"/>
</dbReference>
<dbReference type="InterPro" id="IPR001202">
    <property type="entry name" value="WW_dom"/>
</dbReference>
<dbReference type="SUPFAM" id="SSF51045">
    <property type="entry name" value="WW domain"/>
    <property type="match status" value="1"/>
</dbReference>
<feature type="domain" description="WW" evidence="2">
    <location>
        <begin position="25"/>
        <end position="60"/>
    </location>
</feature>
<dbReference type="SMART" id="SM00456">
    <property type="entry name" value="WW"/>
    <property type="match status" value="1"/>
</dbReference>
<feature type="region of interest" description="Disordered" evidence="1">
    <location>
        <begin position="49"/>
        <end position="177"/>
    </location>
</feature>
<evidence type="ECO:0000313" key="3">
    <source>
        <dbReference type="EMBL" id="KZT74466.1"/>
    </source>
</evidence>